<name>A0A0J5FSX5_9GAMM</name>
<dbReference type="EMBL" id="LFCV01000068">
    <property type="protein sequence ID" value="KMJ45002.1"/>
    <property type="molecule type" value="Genomic_DNA"/>
</dbReference>
<dbReference type="OrthoDB" id="6441816at2"/>
<dbReference type="AlphaFoldDB" id="A0A0J5FSX5"/>
<reference evidence="2 3" key="1">
    <citation type="submission" date="2015-06" db="EMBL/GenBank/DDBJ databases">
        <title>Draft Whole-Genome Sequence of the Entomopathogenic Bacterium Xenorhabdus khoisanae.</title>
        <authorList>
            <person name="Naidoo S."/>
            <person name="Featherston J."/>
            <person name="Gray V.M."/>
        </authorList>
    </citation>
    <scope>NUCLEOTIDE SEQUENCE [LARGE SCALE GENOMIC DNA]</scope>
    <source>
        <strain evidence="2 3">MCB</strain>
    </source>
</reference>
<gene>
    <name evidence="2" type="ORF">AB204_11330</name>
</gene>
<feature type="transmembrane region" description="Helical" evidence="1">
    <location>
        <begin position="64"/>
        <end position="87"/>
    </location>
</feature>
<protein>
    <submittedName>
        <fullName evidence="2">Uncharacterized protein</fullName>
    </submittedName>
</protein>
<proteinExistence type="predicted"/>
<keyword evidence="3" id="KW-1185">Reference proteome</keyword>
<evidence type="ECO:0000313" key="3">
    <source>
        <dbReference type="Proteomes" id="UP000036277"/>
    </source>
</evidence>
<keyword evidence="1" id="KW-0472">Membrane</keyword>
<evidence type="ECO:0000256" key="1">
    <source>
        <dbReference type="SAM" id="Phobius"/>
    </source>
</evidence>
<dbReference type="STRING" id="880157.AB204_11330"/>
<comment type="caution">
    <text evidence="2">The sequence shown here is derived from an EMBL/GenBank/DDBJ whole genome shotgun (WGS) entry which is preliminary data.</text>
</comment>
<sequence>MSLPQKWYHSIHDMTPTPLIDQQETLLAIPLVKKSYEALQSYLPLHSIDDNQCILRNAQRLARIIVFFPLLIGMLLVFHYNIVSFVIQKEKNESNIMDWVELVRKKYGEDFYLRKDLPDHMESARFIGNDKTISFWKYLYYRYNYFHASTKFLITDFLRFSFLLAFSLYLIHRCFFWKLQAPLFIDRDRQLFFSWHTGKVYAARYSQVGISNQTDLMKIVHLMGLALYTLDDNNTLVRRAFQMCLSYGSLWGFNTKLRQDEAHAFIVKYLVLGKDAVAATDYKRFPALFLFKDKKPVDFEEQLERILTELDQRDSEKINNTDGQRNK</sequence>
<keyword evidence="1" id="KW-1133">Transmembrane helix</keyword>
<evidence type="ECO:0000313" key="2">
    <source>
        <dbReference type="EMBL" id="KMJ45002.1"/>
    </source>
</evidence>
<accession>A0A0J5FSX5</accession>
<dbReference type="RefSeq" id="WP_047963474.1">
    <property type="nucleotide sequence ID" value="NZ_CAWMBG010000068.1"/>
</dbReference>
<dbReference type="PATRIC" id="fig|880157.4.peg.2404"/>
<organism evidence="2 3">
    <name type="scientific">Xenorhabdus khoisanae</name>
    <dbReference type="NCBI Taxonomy" id="880157"/>
    <lineage>
        <taxon>Bacteria</taxon>
        <taxon>Pseudomonadati</taxon>
        <taxon>Pseudomonadota</taxon>
        <taxon>Gammaproteobacteria</taxon>
        <taxon>Enterobacterales</taxon>
        <taxon>Morganellaceae</taxon>
        <taxon>Xenorhabdus</taxon>
    </lineage>
</organism>
<feature type="transmembrane region" description="Helical" evidence="1">
    <location>
        <begin position="152"/>
        <end position="171"/>
    </location>
</feature>
<keyword evidence="1" id="KW-0812">Transmembrane</keyword>
<dbReference type="Proteomes" id="UP000036277">
    <property type="component" value="Unassembled WGS sequence"/>
</dbReference>